<dbReference type="GO" id="GO:0008168">
    <property type="term" value="F:methyltransferase activity"/>
    <property type="evidence" value="ECO:0007669"/>
    <property type="project" value="UniProtKB-KW"/>
</dbReference>
<organism evidence="3 4">
    <name type="scientific">Filifactor villosus</name>
    <dbReference type="NCBI Taxonomy" id="29374"/>
    <lineage>
        <taxon>Bacteria</taxon>
        <taxon>Bacillati</taxon>
        <taxon>Bacillota</taxon>
        <taxon>Clostridia</taxon>
        <taxon>Peptostreptococcales</taxon>
        <taxon>Filifactoraceae</taxon>
        <taxon>Filifactor</taxon>
    </lineage>
</organism>
<dbReference type="PANTHER" id="PTHR43861">
    <property type="entry name" value="TRANS-ACONITATE 2-METHYLTRANSFERASE-RELATED"/>
    <property type="match status" value="1"/>
</dbReference>
<dbReference type="Proteomes" id="UP001595916">
    <property type="component" value="Unassembled WGS sequence"/>
</dbReference>
<dbReference type="EMBL" id="JBHSHL010000013">
    <property type="protein sequence ID" value="MFC4804126.1"/>
    <property type="molecule type" value="Genomic_DNA"/>
</dbReference>
<keyword evidence="3" id="KW-0489">Methyltransferase</keyword>
<dbReference type="CDD" id="cd02440">
    <property type="entry name" value="AdoMet_MTases"/>
    <property type="match status" value="1"/>
</dbReference>
<proteinExistence type="predicted"/>
<evidence type="ECO:0000313" key="3">
    <source>
        <dbReference type="EMBL" id="MFC4804126.1"/>
    </source>
</evidence>
<dbReference type="Pfam" id="PF13649">
    <property type="entry name" value="Methyltransf_25"/>
    <property type="match status" value="1"/>
</dbReference>
<dbReference type="RefSeq" id="WP_379787616.1">
    <property type="nucleotide sequence ID" value="NZ_JBHSHL010000013.1"/>
</dbReference>
<dbReference type="InterPro" id="IPR041698">
    <property type="entry name" value="Methyltransf_25"/>
</dbReference>
<gene>
    <name evidence="3" type="ORF">ACFO4R_03445</name>
</gene>
<dbReference type="GO" id="GO:0032259">
    <property type="term" value="P:methylation"/>
    <property type="evidence" value="ECO:0007669"/>
    <property type="project" value="UniProtKB-KW"/>
</dbReference>
<accession>A0ABV9QN44</accession>
<evidence type="ECO:0000313" key="4">
    <source>
        <dbReference type="Proteomes" id="UP001595916"/>
    </source>
</evidence>
<evidence type="ECO:0000259" key="2">
    <source>
        <dbReference type="Pfam" id="PF13649"/>
    </source>
</evidence>
<name>A0ABV9QN44_9FIRM</name>
<feature type="domain" description="Methyltransferase" evidence="2">
    <location>
        <begin position="40"/>
        <end position="136"/>
    </location>
</feature>
<dbReference type="Gene3D" id="3.40.50.150">
    <property type="entry name" value="Vaccinia Virus protein VP39"/>
    <property type="match status" value="1"/>
</dbReference>
<dbReference type="SUPFAM" id="SSF53335">
    <property type="entry name" value="S-adenosyl-L-methionine-dependent methyltransferases"/>
    <property type="match status" value="1"/>
</dbReference>
<keyword evidence="1" id="KW-0808">Transferase</keyword>
<protein>
    <submittedName>
        <fullName evidence="3">Class I SAM-dependent DNA methyltransferase</fullName>
    </submittedName>
</protein>
<evidence type="ECO:0000256" key="1">
    <source>
        <dbReference type="ARBA" id="ARBA00022679"/>
    </source>
</evidence>
<dbReference type="InterPro" id="IPR029063">
    <property type="entry name" value="SAM-dependent_MTases_sf"/>
</dbReference>
<sequence length="246" mass="29145">MAYEAVSRVYDALMEEVDYQLWCDFMEELFTSKTEGVRHILELGCGSGIMTEKLLEKGYEVVGADVSEEMLELAWERVCRYGNKAILMQQDIRDLDFEIYEIDCILSSNDTFNYLTQKTQLEELFSYLYARLKVGGSLVFDISSEYKLSTVLGDRVYGQSFEDMAYLWENEYDEQSRELTIRVNVFEQEGEVYRRYEEVQVQKAYFKEEIVELLDKTGYKDIEVYGDFSREHMEETCERWFFCAIK</sequence>
<dbReference type="Gene3D" id="2.20.25.110">
    <property type="entry name" value="S-adenosyl-L-methionine-dependent methyltransferases"/>
    <property type="match status" value="1"/>
</dbReference>
<keyword evidence="4" id="KW-1185">Reference proteome</keyword>
<comment type="caution">
    <text evidence="3">The sequence shown here is derived from an EMBL/GenBank/DDBJ whole genome shotgun (WGS) entry which is preliminary data.</text>
</comment>
<reference evidence="4" key="1">
    <citation type="journal article" date="2019" name="Int. J. Syst. Evol. Microbiol.">
        <title>The Global Catalogue of Microorganisms (GCM) 10K type strain sequencing project: providing services to taxonomists for standard genome sequencing and annotation.</title>
        <authorList>
            <consortium name="The Broad Institute Genomics Platform"/>
            <consortium name="The Broad Institute Genome Sequencing Center for Infectious Disease"/>
            <person name="Wu L."/>
            <person name="Ma J."/>
        </authorList>
    </citation>
    <scope>NUCLEOTIDE SEQUENCE [LARGE SCALE GENOMIC DNA]</scope>
    <source>
        <strain evidence="4">CCUG 46385</strain>
    </source>
</reference>